<evidence type="ECO:0000259" key="6">
    <source>
        <dbReference type="Pfam" id="PF09511"/>
    </source>
</evidence>
<dbReference type="FunFam" id="3.40.50.300:FF:001690">
    <property type="entry name" value="tRNA ligase"/>
    <property type="match status" value="1"/>
</dbReference>
<dbReference type="Proteomes" id="UP000242877">
    <property type="component" value="Unassembled WGS sequence"/>
</dbReference>
<gene>
    <name evidence="7" type="ORF">AAP_03421</name>
</gene>
<name>A0A167YEU8_9EURO</name>
<dbReference type="GO" id="GO:0003972">
    <property type="term" value="F:RNA ligase (ATP) activity"/>
    <property type="evidence" value="ECO:0007669"/>
    <property type="project" value="UniProtKB-UniRule"/>
</dbReference>
<dbReference type="SUPFAM" id="SSF52540">
    <property type="entry name" value="P-loop containing nucleoside triphosphate hydrolases"/>
    <property type="match status" value="1"/>
</dbReference>
<dbReference type="PANTHER" id="PTHR32004">
    <property type="entry name" value="TRNA LIGASE"/>
    <property type="match status" value="1"/>
</dbReference>
<dbReference type="InterPro" id="IPR012387">
    <property type="entry name" value="Trl1_fun"/>
</dbReference>
<keyword evidence="8" id="KW-1185">Reference proteome</keyword>
<dbReference type="InterPro" id="IPR015966">
    <property type="entry name" value="tRNA_lig_kin_fungi"/>
</dbReference>
<dbReference type="Pfam" id="PF08303">
    <property type="entry name" value="tRNA_lig_kinase"/>
    <property type="match status" value="1"/>
</dbReference>
<feature type="domain" description="T4 RNA ligase 1-like N-terminal" evidence="6">
    <location>
        <begin position="68"/>
        <end position="302"/>
    </location>
</feature>
<keyword evidence="1 7" id="KW-0436">Ligase</keyword>
<feature type="domain" description="tRNA ligase kinase" evidence="5">
    <location>
        <begin position="394"/>
        <end position="554"/>
    </location>
</feature>
<dbReference type="Gene3D" id="3.40.50.300">
    <property type="entry name" value="P-loop containing nucleotide triphosphate hydrolases"/>
    <property type="match status" value="1"/>
</dbReference>
<dbReference type="InterPro" id="IPR019039">
    <property type="entry name" value="T4-Rnl1-like_N"/>
</dbReference>
<dbReference type="AlphaFoldDB" id="A0A167YEU8"/>
<comment type="caution">
    <text evidence="7">The sequence shown here is derived from an EMBL/GenBank/DDBJ whole genome shotgun (WGS) entry which is preliminary data.</text>
</comment>
<evidence type="ECO:0000256" key="2">
    <source>
        <dbReference type="PIRSR" id="PIRSR019634-50"/>
    </source>
</evidence>
<evidence type="ECO:0000259" key="4">
    <source>
        <dbReference type="Pfam" id="PF08302"/>
    </source>
</evidence>
<dbReference type="Pfam" id="PF09511">
    <property type="entry name" value="RNA_lig_T4_1"/>
    <property type="match status" value="1"/>
</dbReference>
<comment type="similarity">
    <text evidence="1">Belongs to the TRL1 family.</text>
</comment>
<dbReference type="PIRSF" id="PIRSF019634">
    <property type="entry name" value="tRNA_lig_yeast"/>
    <property type="match status" value="1"/>
</dbReference>
<comment type="catalytic activity">
    <reaction evidence="1">
        <text>ATP + (ribonucleotide)n-3'-hydroxyl + 5'-phospho-(ribonucleotide)m = (ribonucleotide)n+m + AMP + diphosphate.</text>
        <dbReference type="EC" id="6.5.1.3"/>
    </reaction>
</comment>
<keyword evidence="1" id="KW-0819">tRNA processing</keyword>
<dbReference type="InterPro" id="IPR027417">
    <property type="entry name" value="P-loop_NTPase"/>
</dbReference>
<dbReference type="PANTHER" id="PTHR32004:SF1">
    <property type="entry name" value="TRNA LIGASE"/>
    <property type="match status" value="1"/>
</dbReference>
<dbReference type="GO" id="GO:0005634">
    <property type="term" value="C:nucleus"/>
    <property type="evidence" value="ECO:0007669"/>
    <property type="project" value="TreeGrafter"/>
</dbReference>
<feature type="region of interest" description="Disordered" evidence="3">
    <location>
        <begin position="605"/>
        <end position="640"/>
    </location>
</feature>
<feature type="domain" description="tRNA ligase phosphodiesterase" evidence="4">
    <location>
        <begin position="557"/>
        <end position="832"/>
    </location>
</feature>
<reference evidence="7 8" key="1">
    <citation type="journal article" date="2016" name="Genome Biol. Evol.">
        <title>Divergent and convergent evolution of fungal pathogenicity.</title>
        <authorList>
            <person name="Shang Y."/>
            <person name="Xiao G."/>
            <person name="Zheng P."/>
            <person name="Cen K."/>
            <person name="Zhan S."/>
            <person name="Wang C."/>
        </authorList>
    </citation>
    <scope>NUCLEOTIDE SEQUENCE [LARGE SCALE GENOMIC DNA]</scope>
    <source>
        <strain evidence="7 8">ARSEF 7405</strain>
    </source>
</reference>
<organism evidence="7 8">
    <name type="scientific">Ascosphaera apis ARSEF 7405</name>
    <dbReference type="NCBI Taxonomy" id="392613"/>
    <lineage>
        <taxon>Eukaryota</taxon>
        <taxon>Fungi</taxon>
        <taxon>Dikarya</taxon>
        <taxon>Ascomycota</taxon>
        <taxon>Pezizomycotina</taxon>
        <taxon>Eurotiomycetes</taxon>
        <taxon>Eurotiomycetidae</taxon>
        <taxon>Onygenales</taxon>
        <taxon>Ascosphaeraceae</taxon>
        <taxon>Ascosphaera</taxon>
    </lineage>
</organism>
<feature type="active site" description="N6-AMP-lysine intermediate" evidence="2">
    <location>
        <position position="119"/>
    </location>
</feature>
<evidence type="ECO:0000259" key="5">
    <source>
        <dbReference type="Pfam" id="PF08303"/>
    </source>
</evidence>
<dbReference type="GO" id="GO:0005524">
    <property type="term" value="F:ATP binding"/>
    <property type="evidence" value="ECO:0007669"/>
    <property type="project" value="UniProtKB-UniRule"/>
</dbReference>
<dbReference type="InterPro" id="IPR015965">
    <property type="entry name" value="tRNA_lig_PDEase"/>
</dbReference>
<dbReference type="EC" id="6.5.1.3" evidence="1"/>
<dbReference type="OrthoDB" id="4201358at2759"/>
<evidence type="ECO:0000256" key="1">
    <source>
        <dbReference type="PIRNR" id="PIRNR019634"/>
    </source>
</evidence>
<dbReference type="EMBL" id="AZGZ01000014">
    <property type="protein sequence ID" value="KZZ91251.1"/>
    <property type="molecule type" value="Genomic_DNA"/>
</dbReference>
<evidence type="ECO:0000256" key="3">
    <source>
        <dbReference type="SAM" id="MobiDB-lite"/>
    </source>
</evidence>
<dbReference type="Pfam" id="PF08302">
    <property type="entry name" value="tRNA_lig_CPD"/>
    <property type="match status" value="1"/>
</dbReference>
<dbReference type="GO" id="GO:0008081">
    <property type="term" value="F:phosphoric diester hydrolase activity"/>
    <property type="evidence" value="ECO:0007669"/>
    <property type="project" value="InterPro"/>
</dbReference>
<dbReference type="VEuPathDB" id="FungiDB:AAP_03421"/>
<proteinExistence type="inferred from homology"/>
<evidence type="ECO:0000313" key="7">
    <source>
        <dbReference type="EMBL" id="KZZ91251.1"/>
    </source>
</evidence>
<sequence length="840" mass="95783">MGDIQRRDQDPFIVDQLVKQLREGEARKKSKNGLFSCRGTKFERDNIKELQSWKFQEWDYKRSGLPTYARGLFTAKNSKGHYEIVTRGYDKFFNIDEVNDTQWRNIEHKTRGPYELSNKENGCIIFMSGLEDGTLLVCSKHSTGSKPDSPGLSHAEVGERWIRKHVESVGRTTEDLAKALRKMNVTAVGELCDDSFEEHVLEYGPEDAGVYLHGINYNLPEFATLSGEKVHEFADAWGFKKAQYIIKESLSDVREFLDKCAETGSWNGQDTEGFVIRCQKRAAESVPYQDWFFKYKFEEPYLMYRQWRECTKAIIAKKEPRFSKHEAITRKYIQYARRCFAANPKLEEDYRHNHGIIALRNNFLKEIGSTGAEIIAMEEASGSKTNDKVKQDVVLVTVATLGCGKTTLANALVHLFGWGHVQNDNIQGKGRPQKFVDEVLKSMSVNPVTIADRNNHQRRERKQIIDDISQTVPQAKFIALHYVHEPKGELLPSIKEVTTARVLERGDNHQTIQASKKDEYAILGIMNGFLNRFEGVHPEREPDNAFDHIIDLDPRLSSRENLEKVVTSLHEHFPALMHEHMPSASDLDDAIDKAIKDYTVDMKHDLGSSNKTAPKKVKLTEHTTNTRPATAPPQPKQETPDQLVKRLEYFSLSVPSDAITSLLHKVFTIFTPPEQIRTYRRLQSSNRIQSTFHVTLIHRASKTEKGDIWQRYVDTYKSKLPEEIDDSNNTPVLGNGRVQLDKVIWDDRLMCLMARILPSKPENAEADESESWPCANDVPHITIGTVSPEVKPKESNDLLKKYLEVGAGKDTGIWELDVPKETILEGSVCAVLQRKKGARS</sequence>
<dbReference type="GO" id="GO:0006388">
    <property type="term" value="P:tRNA splicing, via endonucleolytic cleavage and ligation"/>
    <property type="evidence" value="ECO:0007669"/>
    <property type="project" value="UniProtKB-UniRule"/>
</dbReference>
<dbReference type="GO" id="GO:0051730">
    <property type="term" value="F:GTP-dependent polyribonucleotide 5'-hydroxyl-kinase activity"/>
    <property type="evidence" value="ECO:0007669"/>
    <property type="project" value="InterPro"/>
</dbReference>
<evidence type="ECO:0000313" key="8">
    <source>
        <dbReference type="Proteomes" id="UP000242877"/>
    </source>
</evidence>
<protein>
    <recommendedName>
        <fullName evidence="1">tRNA ligase</fullName>
        <ecNumber evidence="1">6.5.1.3</ecNumber>
    </recommendedName>
</protein>
<accession>A0A167YEU8</accession>